<comment type="caution">
    <text evidence="1">The sequence shown here is derived from an EMBL/GenBank/DDBJ whole genome shotgun (WGS) entry which is preliminary data.</text>
</comment>
<sequence>MITCVLSR</sequence>
<organism evidence="1 2">
    <name type="scientific">Ficus carica</name>
    <name type="common">Common fig</name>
    <dbReference type="NCBI Taxonomy" id="3494"/>
    <lineage>
        <taxon>Eukaryota</taxon>
        <taxon>Viridiplantae</taxon>
        <taxon>Streptophyta</taxon>
        <taxon>Embryophyta</taxon>
        <taxon>Tracheophyta</taxon>
        <taxon>Spermatophyta</taxon>
        <taxon>Magnoliopsida</taxon>
        <taxon>eudicotyledons</taxon>
        <taxon>Gunneridae</taxon>
        <taxon>Pentapetalae</taxon>
        <taxon>rosids</taxon>
        <taxon>fabids</taxon>
        <taxon>Rosales</taxon>
        <taxon>Moraceae</taxon>
        <taxon>Ficeae</taxon>
        <taxon>Ficus</taxon>
    </lineage>
</organism>
<evidence type="ECO:0000313" key="2">
    <source>
        <dbReference type="Proteomes" id="UP001187192"/>
    </source>
</evidence>
<dbReference type="Proteomes" id="UP001187192">
    <property type="component" value="Unassembled WGS sequence"/>
</dbReference>
<dbReference type="EMBL" id="BTGU01001244">
    <property type="protein sequence ID" value="GMN19378.1"/>
    <property type="molecule type" value="Genomic_DNA"/>
</dbReference>
<protein>
    <submittedName>
        <fullName evidence="1">Uncharacterized protein</fullName>
    </submittedName>
</protein>
<gene>
    <name evidence="1" type="ORF">TIFTF001_039790</name>
</gene>
<reference evidence="1" key="1">
    <citation type="submission" date="2023-07" db="EMBL/GenBank/DDBJ databases">
        <title>draft genome sequence of fig (Ficus carica).</title>
        <authorList>
            <person name="Takahashi T."/>
            <person name="Nishimura K."/>
        </authorList>
    </citation>
    <scope>NUCLEOTIDE SEQUENCE</scope>
</reference>
<accession>A0AA87Z5R1</accession>
<evidence type="ECO:0000313" key="1">
    <source>
        <dbReference type="EMBL" id="GMN19378.1"/>
    </source>
</evidence>
<name>A0AA87Z5R1_FICCA</name>
<proteinExistence type="predicted"/>
<keyword evidence="2" id="KW-1185">Reference proteome</keyword>